<evidence type="ECO:0000313" key="1">
    <source>
        <dbReference type="EMBL" id="MED6225792.1"/>
    </source>
</evidence>
<dbReference type="InterPro" id="IPR001611">
    <property type="entry name" value="Leu-rich_rpt"/>
</dbReference>
<dbReference type="InterPro" id="IPR006553">
    <property type="entry name" value="Leu-rich_rpt_Cys-con_subtyp"/>
</dbReference>
<dbReference type="SUPFAM" id="SSF52047">
    <property type="entry name" value="RNI-like"/>
    <property type="match status" value="2"/>
</dbReference>
<dbReference type="Proteomes" id="UP001341840">
    <property type="component" value="Unassembled WGS sequence"/>
</dbReference>
<name>A0ABU6ZUT9_9FABA</name>
<dbReference type="PANTHER" id="PTHR13318:SF106">
    <property type="entry name" value="F-BOX_LRR-REPEAT PROTEIN 2"/>
    <property type="match status" value="1"/>
</dbReference>
<evidence type="ECO:0000313" key="2">
    <source>
        <dbReference type="Proteomes" id="UP001341840"/>
    </source>
</evidence>
<keyword evidence="2" id="KW-1185">Reference proteome</keyword>
<sequence>MYHNAIRERPQLRYLAVNFLNDGRMNWEFRRDDVTLEFIDALLSLKGLTCLDLSSSCISDEALCALVEGGLPLRKLSLPGSKGYGYGGISSLLRKCNNLQHLDLQATEFLNDQCVIDLSLLLGNLKLVNFSVNAITDLSLFAIMRNCPLITEIRMDNTGVGKQKLEEDCLVVNSHLKFLYLAHNSWLDDGSVTMLASVCPNLEIIDLTYCKRVSKGAIDILQRCCKIQRMDLAYLGYDLPQFQFRVNFEVPTLFILNLSHCRISDEELSLISKSCYKLKELNLNSCHQITDNGVKQVVKNCKQLRMLSLRSCENVSCDVVTWMVFKRPSLRKIRPPPRFDFEEGQRDLFLRRGCFVD</sequence>
<dbReference type="PANTHER" id="PTHR13318">
    <property type="entry name" value="PARTNER OF PAIRED, ISOFORM B-RELATED"/>
    <property type="match status" value="1"/>
</dbReference>
<dbReference type="Pfam" id="PF13516">
    <property type="entry name" value="LRR_6"/>
    <property type="match status" value="3"/>
</dbReference>
<organism evidence="1 2">
    <name type="scientific">Stylosanthes scabra</name>
    <dbReference type="NCBI Taxonomy" id="79078"/>
    <lineage>
        <taxon>Eukaryota</taxon>
        <taxon>Viridiplantae</taxon>
        <taxon>Streptophyta</taxon>
        <taxon>Embryophyta</taxon>
        <taxon>Tracheophyta</taxon>
        <taxon>Spermatophyta</taxon>
        <taxon>Magnoliopsida</taxon>
        <taxon>eudicotyledons</taxon>
        <taxon>Gunneridae</taxon>
        <taxon>Pentapetalae</taxon>
        <taxon>rosids</taxon>
        <taxon>fabids</taxon>
        <taxon>Fabales</taxon>
        <taxon>Fabaceae</taxon>
        <taxon>Papilionoideae</taxon>
        <taxon>50 kb inversion clade</taxon>
        <taxon>dalbergioids sensu lato</taxon>
        <taxon>Dalbergieae</taxon>
        <taxon>Pterocarpus clade</taxon>
        <taxon>Stylosanthes</taxon>
    </lineage>
</organism>
<accession>A0ABU6ZUT9</accession>
<comment type="caution">
    <text evidence="1">The sequence shown here is derived from an EMBL/GenBank/DDBJ whole genome shotgun (WGS) entry which is preliminary data.</text>
</comment>
<dbReference type="Gene3D" id="3.80.10.10">
    <property type="entry name" value="Ribonuclease Inhibitor"/>
    <property type="match status" value="2"/>
</dbReference>
<dbReference type="SMART" id="SM00367">
    <property type="entry name" value="LRR_CC"/>
    <property type="match status" value="7"/>
</dbReference>
<dbReference type="EMBL" id="JASCZI010274217">
    <property type="protein sequence ID" value="MED6225792.1"/>
    <property type="molecule type" value="Genomic_DNA"/>
</dbReference>
<dbReference type="InterPro" id="IPR032675">
    <property type="entry name" value="LRR_dom_sf"/>
</dbReference>
<protein>
    <submittedName>
        <fullName evidence="1">Uncharacterized protein</fullName>
    </submittedName>
</protein>
<gene>
    <name evidence="1" type="ORF">PIB30_097086</name>
</gene>
<proteinExistence type="predicted"/>
<reference evidence="1 2" key="1">
    <citation type="journal article" date="2023" name="Plants (Basel)">
        <title>Bridging the Gap: Combining Genomics and Transcriptomics Approaches to Understand Stylosanthes scabra, an Orphan Legume from the Brazilian Caatinga.</title>
        <authorList>
            <person name="Ferreira-Neto J.R.C."/>
            <person name="da Silva M.D."/>
            <person name="Binneck E."/>
            <person name="de Melo N.F."/>
            <person name="da Silva R.H."/>
            <person name="de Melo A.L.T.M."/>
            <person name="Pandolfi V."/>
            <person name="Bustamante F.O."/>
            <person name="Brasileiro-Vidal A.C."/>
            <person name="Benko-Iseppon A.M."/>
        </authorList>
    </citation>
    <scope>NUCLEOTIDE SEQUENCE [LARGE SCALE GENOMIC DNA]</scope>
    <source>
        <tissue evidence="1">Leaves</tissue>
    </source>
</reference>